<reference evidence="1" key="1">
    <citation type="submission" date="2021-06" db="EMBL/GenBank/DDBJ databases">
        <authorList>
            <person name="Kallberg Y."/>
            <person name="Tangrot J."/>
            <person name="Rosling A."/>
        </authorList>
    </citation>
    <scope>NUCLEOTIDE SEQUENCE</scope>
    <source>
        <strain evidence="1">MA461A</strain>
    </source>
</reference>
<name>A0ACA9LS70_9GLOM</name>
<protein>
    <submittedName>
        <fullName evidence="1">14537_t:CDS:1</fullName>
    </submittedName>
</protein>
<dbReference type="EMBL" id="CAJVQC010004631">
    <property type="protein sequence ID" value="CAG8543123.1"/>
    <property type="molecule type" value="Genomic_DNA"/>
</dbReference>
<evidence type="ECO:0000313" key="2">
    <source>
        <dbReference type="Proteomes" id="UP000789920"/>
    </source>
</evidence>
<proteinExistence type="predicted"/>
<organism evidence="1 2">
    <name type="scientific">Racocetra persica</name>
    <dbReference type="NCBI Taxonomy" id="160502"/>
    <lineage>
        <taxon>Eukaryota</taxon>
        <taxon>Fungi</taxon>
        <taxon>Fungi incertae sedis</taxon>
        <taxon>Mucoromycota</taxon>
        <taxon>Glomeromycotina</taxon>
        <taxon>Glomeromycetes</taxon>
        <taxon>Diversisporales</taxon>
        <taxon>Gigasporaceae</taxon>
        <taxon>Racocetra</taxon>
    </lineage>
</organism>
<accession>A0ACA9LS70</accession>
<keyword evidence="2" id="KW-1185">Reference proteome</keyword>
<sequence length="63" mass="7517">MIYDKYTPEFDALDYTDNQEACLEKLFNHFDQFAEYFQDNNNIDIDKFFADAVLIKCDKNSSM</sequence>
<gene>
    <name evidence="1" type="ORF">RPERSI_LOCUS3641</name>
</gene>
<dbReference type="Proteomes" id="UP000789920">
    <property type="component" value="Unassembled WGS sequence"/>
</dbReference>
<comment type="caution">
    <text evidence="1">The sequence shown here is derived from an EMBL/GenBank/DDBJ whole genome shotgun (WGS) entry which is preliminary data.</text>
</comment>
<feature type="non-terminal residue" evidence="1">
    <location>
        <position position="63"/>
    </location>
</feature>
<evidence type="ECO:0000313" key="1">
    <source>
        <dbReference type="EMBL" id="CAG8543123.1"/>
    </source>
</evidence>